<evidence type="ECO:0008006" key="4">
    <source>
        <dbReference type="Google" id="ProtNLM"/>
    </source>
</evidence>
<reference evidence="2 3" key="1">
    <citation type="submission" date="2018-07" db="EMBL/GenBank/DDBJ databases">
        <title>Whole Genome Shotgun Sequence of Streptomyces spongiicola strain 531S.</title>
        <authorList>
            <person name="Dohra H."/>
            <person name="Kodani S."/>
        </authorList>
    </citation>
    <scope>NUCLEOTIDE SEQUENCE [LARGE SCALE GENOMIC DNA]</scope>
    <source>
        <strain evidence="2 3">531S</strain>
    </source>
</reference>
<gene>
    <name evidence="2" type="ORF">SSP531S_58910</name>
</gene>
<dbReference type="EMBL" id="BGZL01000039">
    <property type="protein sequence ID" value="GBQ04395.1"/>
    <property type="molecule type" value="Genomic_DNA"/>
</dbReference>
<organism evidence="2 3">
    <name type="scientific">Streptomyces spongiicola</name>
    <dbReference type="NCBI Taxonomy" id="1690221"/>
    <lineage>
        <taxon>Bacteria</taxon>
        <taxon>Bacillati</taxon>
        <taxon>Actinomycetota</taxon>
        <taxon>Actinomycetes</taxon>
        <taxon>Kitasatosporales</taxon>
        <taxon>Streptomycetaceae</taxon>
        <taxon>Streptomyces</taxon>
    </lineage>
</organism>
<dbReference type="NCBIfam" id="TIGR03984">
    <property type="entry name" value="CRISPR-associated protein Csx19"/>
    <property type="match status" value="1"/>
</dbReference>
<protein>
    <recommendedName>
        <fullName evidence="4">TIGR03984 family CRISPR-associated protein</fullName>
    </recommendedName>
</protein>
<evidence type="ECO:0000313" key="2">
    <source>
        <dbReference type="EMBL" id="GBQ04395.1"/>
    </source>
</evidence>
<evidence type="ECO:0000256" key="1">
    <source>
        <dbReference type="SAM" id="MobiDB-lite"/>
    </source>
</evidence>
<dbReference type="RefSeq" id="WP_116429190.1">
    <property type="nucleotide sequence ID" value="NZ_BGZL01000039.1"/>
</dbReference>
<proteinExistence type="predicted"/>
<feature type="compositionally biased region" description="Low complexity" evidence="1">
    <location>
        <begin position="196"/>
        <end position="229"/>
    </location>
</feature>
<evidence type="ECO:0000313" key="3">
    <source>
        <dbReference type="Proteomes" id="UP000265354"/>
    </source>
</evidence>
<sequence length="229" mass="24473">MTTILHGRTHPATTLTDALARAGFTDAVALLSAPHTYRAARVHHGHCHTHDNGPDPLEAVFEARVFDGQRELRWLCTQDRQGQAVLLAEDPGLLPGEFGEPLPGLHAEDTLPAYYLLWGQPQVAPSTDGAAWTALTTPRIGTLHVPVPPPPPGCRLRLVAREYVSIEPRHGNVHVAEERLLRIEPTELAEPGSQVPAGQAARPAGRRSATAGAEEATGTAPGTGRRNNG</sequence>
<name>A0A388T9F3_9ACTN</name>
<accession>A0A388T9F3</accession>
<dbReference type="InterPro" id="IPR023815">
    <property type="entry name" value="CRISPR-assoc_Csx19"/>
</dbReference>
<feature type="region of interest" description="Disordered" evidence="1">
    <location>
        <begin position="187"/>
        <end position="229"/>
    </location>
</feature>
<dbReference type="Proteomes" id="UP000265354">
    <property type="component" value="Unassembled WGS sequence"/>
</dbReference>
<comment type="caution">
    <text evidence="2">The sequence shown here is derived from an EMBL/GenBank/DDBJ whole genome shotgun (WGS) entry which is preliminary data.</text>
</comment>
<dbReference type="AlphaFoldDB" id="A0A388T9F3"/>